<evidence type="ECO:0000259" key="5">
    <source>
        <dbReference type="Pfam" id="PF00291"/>
    </source>
</evidence>
<evidence type="ECO:0000256" key="1">
    <source>
        <dbReference type="ARBA" id="ARBA00001933"/>
    </source>
</evidence>
<keyword evidence="4 6" id="KW-0456">Lyase</keyword>
<dbReference type="PANTHER" id="PTHR43050">
    <property type="entry name" value="SERINE / THREONINE RACEMASE FAMILY MEMBER"/>
    <property type="match status" value="1"/>
</dbReference>
<comment type="similarity">
    <text evidence="2">Belongs to the serine/threonine dehydratase family.</text>
</comment>
<dbReference type="GO" id="GO:0070179">
    <property type="term" value="P:D-serine biosynthetic process"/>
    <property type="evidence" value="ECO:0007669"/>
    <property type="project" value="TreeGrafter"/>
</dbReference>
<dbReference type="GO" id="GO:0004794">
    <property type="term" value="F:threonine deaminase activity"/>
    <property type="evidence" value="ECO:0007669"/>
    <property type="project" value="UniProtKB-EC"/>
</dbReference>
<evidence type="ECO:0000256" key="2">
    <source>
        <dbReference type="ARBA" id="ARBA00010869"/>
    </source>
</evidence>
<dbReference type="PANTHER" id="PTHR43050:SF1">
    <property type="entry name" value="SERINE RACEMASE"/>
    <property type="match status" value="1"/>
</dbReference>
<evidence type="ECO:0000256" key="4">
    <source>
        <dbReference type="ARBA" id="ARBA00023239"/>
    </source>
</evidence>
<sequence length="331" mass="35450">MTMTDVLPTARNIEEAHTRLREWVISTPVLESDVLNSRAGSRVLIKAESLQHTGTFKIRGALNRLLQLSHEERSAGVVAFSSGNHAQGVAMASKWLGVEATIVMPKDAPKIKQFNTRVLGAKIILYDRYLEDREYIAAKIAQKTGAALVPAFDHPDIIAGQGTVGLETARHAYDEGLELNAFYCPCGGGGLVAGCALSINSVFEKCEIYAVEPESYDDTRRSLESGERQMVCGHPVTICDALMAPMPGAITFAINREALAGGLTVTDTQTTHAVAFAARHLKLVLEPAGAVALAAVLGGVAQDLSCVAIILSGANIDHEQFLQILDDYPDP</sequence>
<dbReference type="Gene3D" id="3.40.50.1100">
    <property type="match status" value="2"/>
</dbReference>
<dbReference type="SUPFAM" id="SSF53686">
    <property type="entry name" value="Tryptophan synthase beta subunit-like PLP-dependent enzymes"/>
    <property type="match status" value="1"/>
</dbReference>
<dbReference type="EC" id="4.3.1.19" evidence="6"/>
<dbReference type="FunFam" id="3.40.50.1100:FF:000005">
    <property type="entry name" value="Threonine dehydratase catabolic"/>
    <property type="match status" value="1"/>
</dbReference>
<dbReference type="InterPro" id="IPR036052">
    <property type="entry name" value="TrpB-like_PALP_sf"/>
</dbReference>
<organism evidence="6">
    <name type="scientific">uncultured marine thaumarchaeote KM3_54_G03</name>
    <dbReference type="NCBI Taxonomy" id="1456192"/>
    <lineage>
        <taxon>Archaea</taxon>
        <taxon>Nitrososphaerota</taxon>
        <taxon>environmental samples</taxon>
    </lineage>
</organism>
<dbReference type="GO" id="GO:0030170">
    <property type="term" value="F:pyridoxal phosphate binding"/>
    <property type="evidence" value="ECO:0007669"/>
    <property type="project" value="TreeGrafter"/>
</dbReference>
<dbReference type="Pfam" id="PF00291">
    <property type="entry name" value="PALP"/>
    <property type="match status" value="1"/>
</dbReference>
<reference evidence="6" key="1">
    <citation type="journal article" date="2014" name="Genome Biol. Evol.">
        <title>Pangenome evidence for extensive interdomain horizontal transfer affecting lineage core and shell genes in uncultured planktonic thaumarchaeota and euryarchaeota.</title>
        <authorList>
            <person name="Deschamps P."/>
            <person name="Zivanovic Y."/>
            <person name="Moreira D."/>
            <person name="Rodriguez-Valera F."/>
            <person name="Lopez-Garcia P."/>
        </authorList>
    </citation>
    <scope>NUCLEOTIDE SEQUENCE</scope>
</reference>
<dbReference type="CDD" id="cd01562">
    <property type="entry name" value="Thr-dehyd"/>
    <property type="match status" value="1"/>
</dbReference>
<dbReference type="GO" id="GO:0030378">
    <property type="term" value="F:serine racemase activity"/>
    <property type="evidence" value="ECO:0007669"/>
    <property type="project" value="TreeGrafter"/>
</dbReference>
<dbReference type="GO" id="GO:0005524">
    <property type="term" value="F:ATP binding"/>
    <property type="evidence" value="ECO:0007669"/>
    <property type="project" value="TreeGrafter"/>
</dbReference>
<dbReference type="GO" id="GO:0018114">
    <property type="term" value="F:threonine racemase activity"/>
    <property type="evidence" value="ECO:0007669"/>
    <property type="project" value="TreeGrafter"/>
</dbReference>
<dbReference type="InterPro" id="IPR001926">
    <property type="entry name" value="TrpB-like_PALP"/>
</dbReference>
<evidence type="ECO:0000313" key="6">
    <source>
        <dbReference type="EMBL" id="AIF12163.1"/>
    </source>
</evidence>
<protein>
    <submittedName>
        <fullName evidence="6">Putative threonine dehydratase (IlvA, tdcB)</fullName>
        <ecNumber evidence="6">4.3.1.19</ecNumber>
    </submittedName>
</protein>
<evidence type="ECO:0000256" key="3">
    <source>
        <dbReference type="ARBA" id="ARBA00022898"/>
    </source>
</evidence>
<dbReference type="GO" id="GO:0000287">
    <property type="term" value="F:magnesium ion binding"/>
    <property type="evidence" value="ECO:0007669"/>
    <property type="project" value="TreeGrafter"/>
</dbReference>
<feature type="domain" description="Tryptophan synthase beta chain-like PALP" evidence="5">
    <location>
        <begin position="24"/>
        <end position="303"/>
    </location>
</feature>
<gene>
    <name evidence="6" type="primary">ilvA</name>
    <name evidence="6" type="synonym">tdcB</name>
</gene>
<keyword evidence="3" id="KW-0663">Pyridoxal phosphate</keyword>
<proteinExistence type="inferred from homology"/>
<accession>A0A075HE23</accession>
<dbReference type="AlphaFoldDB" id="A0A075HE23"/>
<comment type="cofactor">
    <cofactor evidence="1">
        <name>pyridoxal 5'-phosphate</name>
        <dbReference type="ChEBI" id="CHEBI:597326"/>
    </cofactor>
</comment>
<dbReference type="GO" id="GO:0003941">
    <property type="term" value="F:L-serine ammonia-lyase activity"/>
    <property type="evidence" value="ECO:0007669"/>
    <property type="project" value="TreeGrafter"/>
</dbReference>
<name>A0A075HE23_9ARCH</name>
<dbReference type="EMBL" id="KF900938">
    <property type="protein sequence ID" value="AIF12163.1"/>
    <property type="molecule type" value="Genomic_DNA"/>
</dbReference>